<accession>A0A7I7WYD9</accession>
<name>A0A7I7WYD9_9MYCO</name>
<dbReference type="EMBL" id="AP022609">
    <property type="protein sequence ID" value="BBZ22132.1"/>
    <property type="molecule type" value="Genomic_DNA"/>
</dbReference>
<evidence type="ECO:0000313" key="1">
    <source>
        <dbReference type="EMBL" id="BBZ22132.1"/>
    </source>
</evidence>
<evidence type="ECO:0000313" key="2">
    <source>
        <dbReference type="Proteomes" id="UP000467260"/>
    </source>
</evidence>
<sequence>MLPFAVIRDLQAVPMVLIPAFTALVAAPVDCQVERVTVGRAGATVAARASQRCATVRRPSGVTLRVGGSAAGGHWGTVFEGRDSGNKPTPLVCLDEYTYLVGGVRCLLAIVLAKAADRFETLTLVLGYCGLRFGEAVALRRWHGGSGADGAFVRNRGNR</sequence>
<reference evidence="1 2" key="1">
    <citation type="journal article" date="2019" name="Emerg. Microbes Infect.">
        <title>Comprehensive subspecies identification of 175 nontuberculous mycobacteria species based on 7547 genomic profiles.</title>
        <authorList>
            <person name="Matsumoto Y."/>
            <person name="Kinjo T."/>
            <person name="Motooka D."/>
            <person name="Nabeya D."/>
            <person name="Jung N."/>
            <person name="Uechi K."/>
            <person name="Horii T."/>
            <person name="Iida T."/>
            <person name="Fujita J."/>
            <person name="Nakamura S."/>
        </authorList>
    </citation>
    <scope>NUCLEOTIDE SEQUENCE [LARGE SCALE GENOMIC DNA]</scope>
    <source>
        <strain evidence="1 2">JCM 13571</strain>
    </source>
</reference>
<proteinExistence type="predicted"/>
<dbReference type="Proteomes" id="UP000467260">
    <property type="component" value="Chromosome"/>
</dbReference>
<organism evidence="1 2">
    <name type="scientific">Mycolicibacter hiberniae</name>
    <dbReference type="NCBI Taxonomy" id="29314"/>
    <lineage>
        <taxon>Bacteria</taxon>
        <taxon>Bacillati</taxon>
        <taxon>Actinomycetota</taxon>
        <taxon>Actinomycetes</taxon>
        <taxon>Mycobacteriales</taxon>
        <taxon>Mycobacteriaceae</taxon>
        <taxon>Mycolicibacter</taxon>
    </lineage>
</organism>
<dbReference type="KEGG" id="mhib:MHIB_05500"/>
<dbReference type="AlphaFoldDB" id="A0A7I7WYD9"/>
<gene>
    <name evidence="1" type="ORF">MHIB_05500</name>
</gene>
<keyword evidence="2" id="KW-1185">Reference proteome</keyword>
<protein>
    <submittedName>
        <fullName evidence="1">Uncharacterized protein</fullName>
    </submittedName>
</protein>